<dbReference type="AlphaFoldDB" id="A0A426Z6K3"/>
<reference evidence="2 3" key="1">
    <citation type="journal article" date="2014" name="Agronomy (Basel)">
        <title>A Draft Genome Sequence for Ensete ventricosum, the Drought-Tolerant Tree Against Hunger.</title>
        <authorList>
            <person name="Harrison J."/>
            <person name="Moore K.A."/>
            <person name="Paszkiewicz K."/>
            <person name="Jones T."/>
            <person name="Grant M."/>
            <person name="Ambacheew D."/>
            <person name="Muzemil S."/>
            <person name="Studholme D.J."/>
        </authorList>
    </citation>
    <scope>NUCLEOTIDE SEQUENCE [LARGE SCALE GENOMIC DNA]</scope>
</reference>
<protein>
    <submittedName>
        <fullName evidence="2">Uncharacterized protein</fullName>
    </submittedName>
</protein>
<proteinExistence type="predicted"/>
<dbReference type="EMBL" id="AMZH03008147">
    <property type="protein sequence ID" value="RRT59601.1"/>
    <property type="molecule type" value="Genomic_DNA"/>
</dbReference>
<sequence length="113" mass="12616">GESPYNLAFGTEVVLLSEVVFSTLRIKHFTPEASEACLKENLDLLEDHRAEAHLKTALPKDSGSTLQSKCLTLNDRHGRPSTQEGQGQQSWTLPWKTRPEMGGSLSHRPSYLR</sequence>
<feature type="region of interest" description="Disordered" evidence="1">
    <location>
        <begin position="73"/>
        <end position="113"/>
    </location>
</feature>
<name>A0A426Z6K3_ENSVE</name>
<organism evidence="2 3">
    <name type="scientific">Ensete ventricosum</name>
    <name type="common">Abyssinian banana</name>
    <name type="synonym">Musa ensete</name>
    <dbReference type="NCBI Taxonomy" id="4639"/>
    <lineage>
        <taxon>Eukaryota</taxon>
        <taxon>Viridiplantae</taxon>
        <taxon>Streptophyta</taxon>
        <taxon>Embryophyta</taxon>
        <taxon>Tracheophyta</taxon>
        <taxon>Spermatophyta</taxon>
        <taxon>Magnoliopsida</taxon>
        <taxon>Liliopsida</taxon>
        <taxon>Zingiberales</taxon>
        <taxon>Musaceae</taxon>
        <taxon>Ensete</taxon>
    </lineage>
</organism>
<gene>
    <name evidence="2" type="ORF">B296_00034557</name>
</gene>
<accession>A0A426Z6K3</accession>
<evidence type="ECO:0000313" key="2">
    <source>
        <dbReference type="EMBL" id="RRT59601.1"/>
    </source>
</evidence>
<evidence type="ECO:0000256" key="1">
    <source>
        <dbReference type="SAM" id="MobiDB-lite"/>
    </source>
</evidence>
<feature type="compositionally biased region" description="Polar residues" evidence="1">
    <location>
        <begin position="80"/>
        <end position="92"/>
    </location>
</feature>
<evidence type="ECO:0000313" key="3">
    <source>
        <dbReference type="Proteomes" id="UP000287651"/>
    </source>
</evidence>
<dbReference type="Proteomes" id="UP000287651">
    <property type="component" value="Unassembled WGS sequence"/>
</dbReference>
<feature type="non-terminal residue" evidence="2">
    <location>
        <position position="1"/>
    </location>
</feature>
<comment type="caution">
    <text evidence="2">The sequence shown here is derived from an EMBL/GenBank/DDBJ whole genome shotgun (WGS) entry which is preliminary data.</text>
</comment>